<evidence type="ECO:0000313" key="2">
    <source>
        <dbReference type="EMBL" id="RFM23822.1"/>
    </source>
</evidence>
<sequence length="210" mass="23079">MEYHNELARKAIHVFSIAIPLIYYHITQKLALVLLTILFLGFFIVDAAKMFSKPIAAWYFKTFGSLLRPHEKEKKQFNGATFVTLSALLTVAIFPKMIAIAAFSILIVADTAAALVGRKWGRRPLFSKTVEGSIAFLVAAILVVVLTPNLNLAIGIGLAIVATIAEVVPLRIFGYTIDDNLVIPLASATFAYLCYLVFLPNEIPLLKIGQ</sequence>
<dbReference type="PANTHER" id="PTHR31303:SF1">
    <property type="entry name" value="CTP-DEPENDENT DIACYLGLYCEROL KINASE 1"/>
    <property type="match status" value="1"/>
</dbReference>
<feature type="transmembrane region" description="Helical" evidence="1">
    <location>
        <begin position="32"/>
        <end position="51"/>
    </location>
</feature>
<evidence type="ECO:0000313" key="3">
    <source>
        <dbReference type="Proteomes" id="UP000266389"/>
    </source>
</evidence>
<dbReference type="GO" id="GO:0004143">
    <property type="term" value="F:ATP-dependent diacylglycerol kinase activity"/>
    <property type="evidence" value="ECO:0007669"/>
    <property type="project" value="InterPro"/>
</dbReference>
<dbReference type="Proteomes" id="UP000266389">
    <property type="component" value="Unassembled WGS sequence"/>
</dbReference>
<accession>A0A395LZA4</accession>
<comment type="caution">
    <text evidence="2">The sequence shown here is derived from an EMBL/GenBank/DDBJ whole genome shotgun (WGS) entry which is preliminary data.</text>
</comment>
<dbReference type="InterPro" id="IPR037997">
    <property type="entry name" value="Dgk1-like"/>
</dbReference>
<feature type="transmembrane region" description="Helical" evidence="1">
    <location>
        <begin position="181"/>
        <end position="198"/>
    </location>
</feature>
<dbReference type="AlphaFoldDB" id="A0A395LZA4"/>
<feature type="transmembrane region" description="Helical" evidence="1">
    <location>
        <begin position="129"/>
        <end position="146"/>
    </location>
</feature>
<protein>
    <submittedName>
        <fullName evidence="2">Phosphatidate cytidylyltransferase</fullName>
    </submittedName>
</protein>
<evidence type="ECO:0000256" key="1">
    <source>
        <dbReference type="SAM" id="Phobius"/>
    </source>
</evidence>
<keyword evidence="1" id="KW-1133">Transmembrane helix</keyword>
<dbReference type="EMBL" id="PHFL01000058">
    <property type="protein sequence ID" value="RFM23822.1"/>
    <property type="molecule type" value="Genomic_DNA"/>
</dbReference>
<feature type="transmembrane region" description="Helical" evidence="1">
    <location>
        <begin position="152"/>
        <end position="174"/>
    </location>
</feature>
<keyword evidence="1" id="KW-0472">Membrane</keyword>
<proteinExistence type="predicted"/>
<gene>
    <name evidence="2" type="ORF">D0433_09220</name>
</gene>
<name>A0A395LZA4_9BACT</name>
<keyword evidence="2" id="KW-0808">Transferase</keyword>
<dbReference type="GO" id="GO:0016779">
    <property type="term" value="F:nucleotidyltransferase activity"/>
    <property type="evidence" value="ECO:0007669"/>
    <property type="project" value="UniProtKB-KW"/>
</dbReference>
<reference evidence="2 3" key="1">
    <citation type="journal article" date="2011" name="ISME J.">
        <title>Community ecology of hot spring cyanobacterial mats: predominant populations and their functional potential.</title>
        <authorList>
            <person name="Klatt C.G."/>
            <person name="Wood J.M."/>
            <person name="Rusch D.B."/>
            <person name="Bateson M.M."/>
            <person name="Hamamura N."/>
            <person name="Heidelberg J.F."/>
            <person name="Grossman A.R."/>
            <person name="Bhaya D."/>
            <person name="Cohan F.M."/>
            <person name="Kuhl M."/>
            <person name="Bryant D.A."/>
            <person name="Ward D.M."/>
        </authorList>
    </citation>
    <scope>NUCLEOTIDE SEQUENCE [LARGE SCALE GENOMIC DNA]</scope>
    <source>
        <strain evidence="2">OS</strain>
    </source>
</reference>
<keyword evidence="1" id="KW-0812">Transmembrane</keyword>
<keyword evidence="2" id="KW-0548">Nucleotidyltransferase</keyword>
<dbReference type="PANTHER" id="PTHR31303">
    <property type="entry name" value="CTP-DEPENDENT DIACYLGLYCEROL KINASE 1"/>
    <property type="match status" value="1"/>
</dbReference>
<organism evidence="2 3">
    <name type="scientific">Candidatus Thermochlorobacter aerophilus</name>
    <dbReference type="NCBI Taxonomy" id="1868324"/>
    <lineage>
        <taxon>Bacteria</taxon>
        <taxon>Pseudomonadati</taxon>
        <taxon>Chlorobiota</taxon>
        <taxon>Chlorobiia</taxon>
        <taxon>Chlorobiales</taxon>
        <taxon>Candidatus Thermochlorobacteriaceae</taxon>
        <taxon>Candidatus Thermochlorobacter</taxon>
    </lineage>
</organism>